<dbReference type="InterPro" id="IPR001763">
    <property type="entry name" value="Rhodanese-like_dom"/>
</dbReference>
<organism evidence="4 5">
    <name type="scientific">Candidatus Woesebacteria bacterium RIFCSPHIGHO2_01_FULL_38_26b</name>
    <dbReference type="NCBI Taxonomy" id="1802491"/>
    <lineage>
        <taxon>Bacteria</taxon>
        <taxon>Candidatus Woeseibacteriota</taxon>
    </lineage>
</organism>
<reference evidence="4 5" key="1">
    <citation type="journal article" date="2016" name="Nat. Commun.">
        <title>Thousands of microbial genomes shed light on interconnected biogeochemical processes in an aquifer system.</title>
        <authorList>
            <person name="Anantharaman K."/>
            <person name="Brown C.T."/>
            <person name="Hug L.A."/>
            <person name="Sharon I."/>
            <person name="Castelle C.J."/>
            <person name="Probst A.J."/>
            <person name="Thomas B.C."/>
            <person name="Singh A."/>
            <person name="Wilkins M.J."/>
            <person name="Karaoz U."/>
            <person name="Brodie E.L."/>
            <person name="Williams K.H."/>
            <person name="Hubbard S.S."/>
            <person name="Banfield J.F."/>
        </authorList>
    </citation>
    <scope>NUCLEOTIDE SEQUENCE [LARGE SCALE GENOMIC DNA]</scope>
</reference>
<evidence type="ECO:0000313" key="4">
    <source>
        <dbReference type="EMBL" id="OGM19353.1"/>
    </source>
</evidence>
<accession>A0A1F7XWE4</accession>
<comment type="caution">
    <text evidence="4">The sequence shown here is derived from an EMBL/GenBank/DDBJ whole genome shotgun (WGS) entry which is preliminary data.</text>
</comment>
<name>A0A1F7XWE4_9BACT</name>
<dbReference type="SMART" id="SM00450">
    <property type="entry name" value="RHOD"/>
    <property type="match status" value="1"/>
</dbReference>
<gene>
    <name evidence="4" type="ORF">A2771_02540</name>
</gene>
<dbReference type="Pfam" id="PF00581">
    <property type="entry name" value="Rhodanese"/>
    <property type="match status" value="1"/>
</dbReference>
<evidence type="ECO:0000259" key="3">
    <source>
        <dbReference type="PROSITE" id="PS50206"/>
    </source>
</evidence>
<dbReference type="PANTHER" id="PTHR44086:SF10">
    <property type="entry name" value="THIOSULFATE SULFURTRANSFERASE_RHODANESE-LIKE DOMAIN-CONTAINING PROTEIN 3"/>
    <property type="match status" value="1"/>
</dbReference>
<feature type="domain" description="Rhodanese" evidence="3">
    <location>
        <begin position="100"/>
        <end position="154"/>
    </location>
</feature>
<proteinExistence type="predicted"/>
<dbReference type="Gene3D" id="3.40.250.10">
    <property type="entry name" value="Rhodanese-like domain"/>
    <property type="match status" value="1"/>
</dbReference>
<keyword evidence="2" id="KW-1133">Transmembrane helix</keyword>
<evidence type="ECO:0000313" key="5">
    <source>
        <dbReference type="Proteomes" id="UP000176741"/>
    </source>
</evidence>
<dbReference type="Proteomes" id="UP000176741">
    <property type="component" value="Unassembled WGS sequence"/>
</dbReference>
<dbReference type="CDD" id="cd00158">
    <property type="entry name" value="RHOD"/>
    <property type="match status" value="1"/>
</dbReference>
<sequence>MARKNSIVKKRKELIKFVTFVIFILFGFLLGTNREKFKSIPFKWMAGQNLLTSEVISAKELKDKFDDKDFIFINVHTPYEGEIEKTDLFLEYDGILAAKDKLPEDKSAEIILYCKSGNMSEQALRTIKDLGYKNVKHLAGGMDGWKKNNYQLLDLSGLPQQVLPDEGFTLPVSWGEIAPQLIKLGVIDKQKFEKAVGMGEEEKMIFEGNSDIPIKINAQNSQFVVDLLWALGLAQKSLVYDEGPMGKEYKGKEGNFASTGGWTLAVGDAMSHYNAHELIPLSAEQHKKVMDIAGHVYRPCCGNHTAFPDCNHGMAALAAIELMVSKGVPDEEIYKNVLKLNSYWFGNSYLTVATYFARQGISWDKVDAKMVLGSEYSSGQGAKQTAEKVGPLPFEGQSGGGCGA</sequence>
<keyword evidence="2" id="KW-0812">Transmembrane</keyword>
<dbReference type="GO" id="GO:0004792">
    <property type="term" value="F:thiosulfate-cyanide sulfurtransferase activity"/>
    <property type="evidence" value="ECO:0007669"/>
    <property type="project" value="TreeGrafter"/>
</dbReference>
<evidence type="ECO:0000256" key="2">
    <source>
        <dbReference type="SAM" id="Phobius"/>
    </source>
</evidence>
<keyword evidence="2" id="KW-0472">Membrane</keyword>
<dbReference type="InterPro" id="IPR036873">
    <property type="entry name" value="Rhodanese-like_dom_sf"/>
</dbReference>
<dbReference type="AlphaFoldDB" id="A0A1F7XWE4"/>
<feature type="region of interest" description="Disordered" evidence="1">
    <location>
        <begin position="383"/>
        <end position="404"/>
    </location>
</feature>
<dbReference type="PANTHER" id="PTHR44086">
    <property type="entry name" value="THIOSULFATE SULFURTRANSFERASE RDL2, MITOCHONDRIAL-RELATED"/>
    <property type="match status" value="1"/>
</dbReference>
<dbReference type="PROSITE" id="PS50206">
    <property type="entry name" value="RHODANESE_3"/>
    <property type="match status" value="1"/>
</dbReference>
<evidence type="ECO:0000256" key="1">
    <source>
        <dbReference type="SAM" id="MobiDB-lite"/>
    </source>
</evidence>
<dbReference type="SUPFAM" id="SSF52821">
    <property type="entry name" value="Rhodanese/Cell cycle control phosphatase"/>
    <property type="match status" value="1"/>
</dbReference>
<dbReference type="EMBL" id="MGGD01000071">
    <property type="protein sequence ID" value="OGM19353.1"/>
    <property type="molecule type" value="Genomic_DNA"/>
</dbReference>
<feature type="transmembrane region" description="Helical" evidence="2">
    <location>
        <begin position="14"/>
        <end position="31"/>
    </location>
</feature>
<protein>
    <recommendedName>
        <fullName evidence="3">Rhodanese domain-containing protein</fullName>
    </recommendedName>
</protein>